<keyword evidence="2" id="KW-1185">Reference proteome</keyword>
<name>A0ACC0P2P7_RHOML</name>
<organism evidence="1 2">
    <name type="scientific">Rhododendron molle</name>
    <name type="common">Chinese azalea</name>
    <name type="synonym">Azalea mollis</name>
    <dbReference type="NCBI Taxonomy" id="49168"/>
    <lineage>
        <taxon>Eukaryota</taxon>
        <taxon>Viridiplantae</taxon>
        <taxon>Streptophyta</taxon>
        <taxon>Embryophyta</taxon>
        <taxon>Tracheophyta</taxon>
        <taxon>Spermatophyta</taxon>
        <taxon>Magnoliopsida</taxon>
        <taxon>eudicotyledons</taxon>
        <taxon>Gunneridae</taxon>
        <taxon>Pentapetalae</taxon>
        <taxon>asterids</taxon>
        <taxon>Ericales</taxon>
        <taxon>Ericaceae</taxon>
        <taxon>Ericoideae</taxon>
        <taxon>Rhodoreae</taxon>
        <taxon>Rhododendron</taxon>
    </lineage>
</organism>
<accession>A0ACC0P2P7</accession>
<gene>
    <name evidence="1" type="ORF">RHMOL_Rhmol04G0173100</name>
</gene>
<comment type="caution">
    <text evidence="1">The sequence shown here is derived from an EMBL/GenBank/DDBJ whole genome shotgun (WGS) entry which is preliminary data.</text>
</comment>
<dbReference type="Proteomes" id="UP001062846">
    <property type="component" value="Chromosome 4"/>
</dbReference>
<proteinExistence type="predicted"/>
<sequence length="751" mass="87173">MQCSNMPCESSGISSQAIYIPQVKNELIPKINQEFDKLEDVLKFYKGYGKEGGFGVRSSSSKKTKDVVVRKEYCCCKEGESVPKKNSEPSKRKRGTSREKCGAKLAVVRKAEKYVVSKFFEGHNHSLTSPRRVHLLRCYRKLTSARKSLVDHLSEANVPTCQQMSLFEMESGGLENVGCSQQDLYNYKRDKKISLVGHDANLLKEHFEMEKEKNAGFYYTIETDDEGRMTHYFWADATARKSYKYFGDVVVFDTTYNTNRYSMIFAPILRVNHHRQTTLFGCALLCDEKAESFEWLFNEWLKAMPAGPPKMIITDQDLAMTKAISVALPNTLHWYCMWHITNKFFEKISALVYQEHYAEFENCIWNSETPGQFEARWVEVVNKANLSSNDWLENLYEIRERWVPAYVRHIFSAHMTSSQRAEITHAFFKRYVSKQNSLLEFVTRFERALSKIRHNELDMDHKDVNEKPHLKTMYPMELTMSEFYTIEIFYMFQEELFQNVAYKLTATNEDEHHCVYTVRRVKGSDLRVREIVVDKSSNHARCSCKMFECAGIPCRHLLAYFSRMQIEDLPNEYILQRWTKSAKAMRVRDDLGSDTKEICDTSLFERRNRLFQLDSTLIDEAVLTEDGTQFVEELLSSGQEKLCDMKKVRQDGVGNSIQVPIFRDQGLKEPLQVRAKGCGKRLKGGKEKAAKKARRCNGCGLTRQSHDKRNCPKLLNTSSQNTWLNDEDDDEAEDEDDDNINYDDADDCKCL</sequence>
<evidence type="ECO:0000313" key="2">
    <source>
        <dbReference type="Proteomes" id="UP001062846"/>
    </source>
</evidence>
<dbReference type="EMBL" id="CM046391">
    <property type="protein sequence ID" value="KAI8559429.1"/>
    <property type="molecule type" value="Genomic_DNA"/>
</dbReference>
<reference evidence="1" key="1">
    <citation type="submission" date="2022-02" db="EMBL/GenBank/DDBJ databases">
        <title>Plant Genome Project.</title>
        <authorList>
            <person name="Zhang R.-G."/>
        </authorList>
    </citation>
    <scope>NUCLEOTIDE SEQUENCE</scope>
    <source>
        <strain evidence="1">AT1</strain>
    </source>
</reference>
<protein>
    <submittedName>
        <fullName evidence="1">Uncharacterized protein</fullName>
    </submittedName>
</protein>
<evidence type="ECO:0000313" key="1">
    <source>
        <dbReference type="EMBL" id="KAI8559429.1"/>
    </source>
</evidence>